<dbReference type="PROSITE" id="PS50213">
    <property type="entry name" value="FAS1"/>
    <property type="match status" value="2"/>
</dbReference>
<evidence type="ECO:0000313" key="13">
    <source>
        <dbReference type="Proteomes" id="UP000824890"/>
    </source>
</evidence>
<dbReference type="SMART" id="SM00554">
    <property type="entry name" value="FAS1"/>
    <property type="match status" value="1"/>
</dbReference>
<dbReference type="SUPFAM" id="SSF82153">
    <property type="entry name" value="FAS1 domain"/>
    <property type="match status" value="2"/>
</dbReference>
<keyword evidence="6" id="KW-0654">Proteoglycan</keyword>
<sequence length="593" mass="65333">MAYLRRAAAALIIIMFQLLSLSNAHNITKILAKNPDFSTFNHYLSATHLADEINRRQTITVLAVDNSAMNSILSKGYSLYTIRNILSLHVLVDYFGAKKLHQITDGSTSTASMFQSTGSATGTSGYVNITDIKGGKVAFGVQDDDSQLTARYIKSIFEKAYNISVLHISQVLTSPEAEAPTASPSDLILTTILEKQGCKAFSDMLKTTGADKTFQDTVDGGLTVFCPSDSAVGKFAPKFKALSAANKTALVLYHGMPVYQSLQMLRSGNGAVNTLATEGNNKFDFTVQNDGEEVTLETDVVTAKLTGTLKDQEPLIIYKIDKVLLPREIYKAVKASAPAPKSSKHKPKNAEADEDADGPSADAPSDDDGEVADDKNGAVTVTRNNVLVTAIVGLCFGVWLIIRRSDSVRREENDGGVWRKLQWESQRNRQTFVLPDPPHVVNRRKLTWHGRFLSAVKPIKKDAKRAVMKKNLLKNLNVMLKLNPYAKTAKRMSLLAEAQRVKTKKEKLTKKKKTVTIILHWEWKMRVKKSEKSSVISHRLVLHLRLTIIVVVRTTNTTTMLLPLGPSMPVLEPVVDVLLSDLAVLAKLFAKCI</sequence>
<feature type="domain" description="FAS1" evidence="11">
    <location>
        <begin position="185"/>
        <end position="324"/>
    </location>
</feature>
<keyword evidence="4" id="KW-0336">GPI-anchor</keyword>
<evidence type="ECO:0000256" key="3">
    <source>
        <dbReference type="ARBA" id="ARBA00022475"/>
    </source>
</evidence>
<dbReference type="EMBL" id="JAGKQM010000011">
    <property type="protein sequence ID" value="KAH0903084.1"/>
    <property type="molecule type" value="Genomic_DNA"/>
</dbReference>
<keyword evidence="7" id="KW-0472">Membrane</keyword>
<evidence type="ECO:0000256" key="1">
    <source>
        <dbReference type="ARBA" id="ARBA00004609"/>
    </source>
</evidence>
<keyword evidence="6" id="KW-0325">Glycoprotein</keyword>
<feature type="chain" id="PRO_5047244866" description="FAS1 domain-containing protein" evidence="10">
    <location>
        <begin position="25"/>
        <end position="593"/>
    </location>
</feature>
<comment type="similarity">
    <text evidence="2">Belongs to the fasciclin-like AGP family.</text>
</comment>
<protein>
    <recommendedName>
        <fullName evidence="11">FAS1 domain-containing protein</fullName>
    </recommendedName>
</protein>
<dbReference type="PANTHER" id="PTHR32382:SF64">
    <property type="entry name" value="FASCICLIN-LIKE ARABINOGALACTAN PROTEIN 2"/>
    <property type="match status" value="1"/>
</dbReference>
<dbReference type="Pfam" id="PF14374">
    <property type="entry name" value="Ribos_L4_asso_C"/>
    <property type="match status" value="1"/>
</dbReference>
<dbReference type="InterPro" id="IPR036378">
    <property type="entry name" value="FAS1_dom_sf"/>
</dbReference>
<evidence type="ECO:0000256" key="4">
    <source>
        <dbReference type="ARBA" id="ARBA00022622"/>
    </source>
</evidence>
<feature type="signal peptide" evidence="10">
    <location>
        <begin position="1"/>
        <end position="24"/>
    </location>
</feature>
<evidence type="ECO:0000256" key="10">
    <source>
        <dbReference type="SAM" id="SignalP"/>
    </source>
</evidence>
<keyword evidence="13" id="KW-1185">Reference proteome</keyword>
<dbReference type="InterPro" id="IPR000782">
    <property type="entry name" value="FAS1_domain"/>
</dbReference>
<feature type="region of interest" description="Disordered" evidence="9">
    <location>
        <begin position="335"/>
        <end position="376"/>
    </location>
</feature>
<evidence type="ECO:0000259" key="11">
    <source>
        <dbReference type="PROSITE" id="PS50213"/>
    </source>
</evidence>
<dbReference type="InterPro" id="IPR033254">
    <property type="entry name" value="Plant_FLA"/>
</dbReference>
<keyword evidence="3" id="KW-1003">Cell membrane</keyword>
<reference evidence="12 13" key="1">
    <citation type="submission" date="2021-05" db="EMBL/GenBank/DDBJ databases">
        <title>Genome Assembly of Synthetic Allotetraploid Brassica napus Reveals Homoeologous Exchanges between Subgenomes.</title>
        <authorList>
            <person name="Davis J.T."/>
        </authorList>
    </citation>
    <scope>NUCLEOTIDE SEQUENCE [LARGE SCALE GENOMIC DNA]</scope>
    <source>
        <strain evidence="13">cv. Da-Ae</strain>
        <tissue evidence="12">Seedling</tissue>
    </source>
</reference>
<name>A0ABQ8BE52_BRANA</name>
<evidence type="ECO:0000256" key="7">
    <source>
        <dbReference type="ARBA" id="ARBA00023136"/>
    </source>
</evidence>
<dbReference type="InterPro" id="IPR025755">
    <property type="entry name" value="Ribos_uL4_C_dom"/>
</dbReference>
<dbReference type="Proteomes" id="UP000824890">
    <property type="component" value="Unassembled WGS sequence"/>
</dbReference>
<keyword evidence="8" id="KW-0449">Lipoprotein</keyword>
<evidence type="ECO:0000256" key="9">
    <source>
        <dbReference type="SAM" id="MobiDB-lite"/>
    </source>
</evidence>
<evidence type="ECO:0000313" key="12">
    <source>
        <dbReference type="EMBL" id="KAH0903084.1"/>
    </source>
</evidence>
<dbReference type="PANTHER" id="PTHR32382">
    <property type="entry name" value="FASCICLIN-LIKE ARABINOGALACTAN PROTEIN"/>
    <property type="match status" value="1"/>
</dbReference>
<evidence type="ECO:0000256" key="5">
    <source>
        <dbReference type="ARBA" id="ARBA00022729"/>
    </source>
</evidence>
<dbReference type="Gene3D" id="2.30.180.10">
    <property type="entry name" value="FAS1 domain"/>
    <property type="match status" value="2"/>
</dbReference>
<proteinExistence type="inferred from homology"/>
<keyword evidence="5 10" id="KW-0732">Signal</keyword>
<organism evidence="12 13">
    <name type="scientific">Brassica napus</name>
    <name type="common">Rape</name>
    <dbReference type="NCBI Taxonomy" id="3708"/>
    <lineage>
        <taxon>Eukaryota</taxon>
        <taxon>Viridiplantae</taxon>
        <taxon>Streptophyta</taxon>
        <taxon>Embryophyta</taxon>
        <taxon>Tracheophyta</taxon>
        <taxon>Spermatophyta</taxon>
        <taxon>Magnoliopsida</taxon>
        <taxon>eudicotyledons</taxon>
        <taxon>Gunneridae</taxon>
        <taxon>Pentapetalae</taxon>
        <taxon>rosids</taxon>
        <taxon>malvids</taxon>
        <taxon>Brassicales</taxon>
        <taxon>Brassicaceae</taxon>
        <taxon>Brassiceae</taxon>
        <taxon>Brassica</taxon>
    </lineage>
</organism>
<evidence type="ECO:0000256" key="6">
    <source>
        <dbReference type="ARBA" id="ARBA00022974"/>
    </source>
</evidence>
<gene>
    <name evidence="12" type="ORF">HID58_042587</name>
</gene>
<evidence type="ECO:0000256" key="2">
    <source>
        <dbReference type="ARBA" id="ARBA00007843"/>
    </source>
</evidence>
<comment type="caution">
    <text evidence="12">The sequence shown here is derived from an EMBL/GenBank/DDBJ whole genome shotgun (WGS) entry which is preliminary data.</text>
</comment>
<comment type="subcellular location">
    <subcellularLocation>
        <location evidence="1">Cell membrane</location>
        <topology evidence="1">Lipid-anchor</topology>
        <topology evidence="1">GPI-anchor</topology>
    </subcellularLocation>
</comment>
<evidence type="ECO:0000256" key="8">
    <source>
        <dbReference type="ARBA" id="ARBA00023288"/>
    </source>
</evidence>
<feature type="domain" description="FAS1" evidence="11">
    <location>
        <begin position="24"/>
        <end position="172"/>
    </location>
</feature>
<dbReference type="Pfam" id="PF02469">
    <property type="entry name" value="Fasciclin"/>
    <property type="match status" value="2"/>
</dbReference>
<accession>A0ABQ8BE52</accession>